<sequence>MSHTKVHDTLTKPDLPTKGAAEMITEVLAETIRGADVEAEVARLLRLWENAALGDQSWGSAPASPENHTVTAPPPPQELPPAKKKDKGKQPPDQRDTSQPKRKKSRTMSPKGGPTEPEKKPPAVTGHEKSEVEGATLVIGNLGPARLEVFVEGALVGTTATGEHGLFPVEAGKRAVQVGSGGRRSAARRIVFKRGGSVRVAFDMGVGSDAGPEPVEQVAFTGGRERKAILMGSMAGAPLLLTGMVVIPNSTEPVGEQLAGVVAVVLFFAAIGGLMGAFSPDRLNLSGRELEFGAGSHLQSIHWSELAQVSLVGEGSDTRLVVWPRKDHELRLKPPPLKDFQGGKVVCKAADISADDFQRLYAALRWFAQERWVEQLTRT</sequence>
<keyword evidence="2" id="KW-0472">Membrane</keyword>
<comment type="caution">
    <text evidence="3">The sequence shown here is derived from an EMBL/GenBank/DDBJ whole genome shotgun (WGS) entry which is preliminary data.</text>
</comment>
<protein>
    <recommendedName>
        <fullName evidence="5">PEGA domain-containing protein</fullName>
    </recommendedName>
</protein>
<feature type="compositionally biased region" description="Basic and acidic residues" evidence="1">
    <location>
        <begin position="88"/>
        <end position="99"/>
    </location>
</feature>
<evidence type="ECO:0000313" key="3">
    <source>
        <dbReference type="EMBL" id="MEE2040865.1"/>
    </source>
</evidence>
<proteinExistence type="predicted"/>
<accession>A0ABU7KF50</accession>
<feature type="compositionally biased region" description="Basic and acidic residues" evidence="1">
    <location>
        <begin position="116"/>
        <end position="129"/>
    </location>
</feature>
<keyword evidence="2" id="KW-1133">Transmembrane helix</keyword>
<feature type="region of interest" description="Disordered" evidence="1">
    <location>
        <begin position="55"/>
        <end position="129"/>
    </location>
</feature>
<evidence type="ECO:0000256" key="1">
    <source>
        <dbReference type="SAM" id="MobiDB-lite"/>
    </source>
</evidence>
<organism evidence="3 4">
    <name type="scientific">Nocardiopsis codii</name>
    <dbReference type="NCBI Taxonomy" id="3065942"/>
    <lineage>
        <taxon>Bacteria</taxon>
        <taxon>Bacillati</taxon>
        <taxon>Actinomycetota</taxon>
        <taxon>Actinomycetes</taxon>
        <taxon>Streptosporangiales</taxon>
        <taxon>Nocardiopsidaceae</taxon>
        <taxon>Nocardiopsis</taxon>
    </lineage>
</organism>
<gene>
    <name evidence="3" type="ORF">Q8791_26960</name>
</gene>
<feature type="transmembrane region" description="Helical" evidence="2">
    <location>
        <begin position="259"/>
        <end position="278"/>
    </location>
</feature>
<dbReference type="EMBL" id="JAUZMY010000036">
    <property type="protein sequence ID" value="MEE2040865.1"/>
    <property type="molecule type" value="Genomic_DNA"/>
</dbReference>
<dbReference type="RefSeq" id="WP_330094629.1">
    <property type="nucleotide sequence ID" value="NZ_JAUZMY010000036.1"/>
</dbReference>
<feature type="transmembrane region" description="Helical" evidence="2">
    <location>
        <begin position="228"/>
        <end position="247"/>
    </location>
</feature>
<reference evidence="3 4" key="1">
    <citation type="submission" date="2023-08" db="EMBL/GenBank/DDBJ databases">
        <authorList>
            <person name="Girao M."/>
            <person name="Carvalho M.F."/>
        </authorList>
    </citation>
    <scope>NUCLEOTIDE SEQUENCE [LARGE SCALE GENOMIC DNA]</scope>
    <source>
        <strain evidence="3 4">CT-R113</strain>
    </source>
</reference>
<keyword evidence="4" id="KW-1185">Reference proteome</keyword>
<name>A0ABU7KF50_9ACTN</name>
<evidence type="ECO:0000313" key="4">
    <source>
        <dbReference type="Proteomes" id="UP001356095"/>
    </source>
</evidence>
<keyword evidence="2" id="KW-0812">Transmembrane</keyword>
<evidence type="ECO:0008006" key="5">
    <source>
        <dbReference type="Google" id="ProtNLM"/>
    </source>
</evidence>
<evidence type="ECO:0000256" key="2">
    <source>
        <dbReference type="SAM" id="Phobius"/>
    </source>
</evidence>
<dbReference type="Proteomes" id="UP001356095">
    <property type="component" value="Unassembled WGS sequence"/>
</dbReference>